<organism evidence="15 16">
    <name type="scientific">Bacillus taeanensis</name>
    <dbReference type="NCBI Taxonomy" id="273032"/>
    <lineage>
        <taxon>Bacteria</taxon>
        <taxon>Bacillati</taxon>
        <taxon>Bacillota</taxon>
        <taxon>Bacilli</taxon>
        <taxon>Bacillales</taxon>
        <taxon>Bacillaceae</taxon>
        <taxon>Bacillus</taxon>
    </lineage>
</organism>
<evidence type="ECO:0000256" key="3">
    <source>
        <dbReference type="ARBA" id="ARBA00022605"/>
    </source>
</evidence>
<evidence type="ECO:0000256" key="5">
    <source>
        <dbReference type="ARBA" id="ARBA00022801"/>
    </source>
</evidence>
<comment type="catalytic activity">
    <reaction evidence="11 12">
        <text>(6R)-5,10-methenyltetrahydrofolate + H2O = (6R)-10-formyltetrahydrofolate + H(+)</text>
        <dbReference type="Rhea" id="RHEA:23700"/>
        <dbReference type="ChEBI" id="CHEBI:15377"/>
        <dbReference type="ChEBI" id="CHEBI:15378"/>
        <dbReference type="ChEBI" id="CHEBI:57455"/>
        <dbReference type="ChEBI" id="CHEBI:195366"/>
        <dbReference type="EC" id="3.5.4.9"/>
    </reaction>
</comment>
<dbReference type="EC" id="1.5.1.5" evidence="12"/>
<proteinExistence type="inferred from homology"/>
<evidence type="ECO:0000256" key="2">
    <source>
        <dbReference type="ARBA" id="ARBA00022563"/>
    </source>
</evidence>
<evidence type="ECO:0000256" key="9">
    <source>
        <dbReference type="ARBA" id="ARBA00023167"/>
    </source>
</evidence>
<dbReference type="GO" id="GO:0005829">
    <property type="term" value="C:cytosol"/>
    <property type="evidence" value="ECO:0007669"/>
    <property type="project" value="TreeGrafter"/>
</dbReference>
<keyword evidence="4 12" id="KW-0658">Purine biosynthesis</keyword>
<dbReference type="SUPFAM" id="SSF51735">
    <property type="entry name" value="NAD(P)-binding Rossmann-fold domains"/>
    <property type="match status" value="1"/>
</dbReference>
<keyword evidence="6 12" id="KW-0521">NADP</keyword>
<dbReference type="PROSITE" id="PS00766">
    <property type="entry name" value="THF_DHG_CYH_1"/>
    <property type="match status" value="1"/>
</dbReference>
<keyword evidence="10 12" id="KW-0511">Multifunctional enzyme</keyword>
<comment type="similarity">
    <text evidence="12">Belongs to the tetrahydrofolate dehydrogenase/cyclohydrolase family.</text>
</comment>
<protein>
    <recommendedName>
        <fullName evidence="12">Bifunctional protein FolD</fullName>
    </recommendedName>
    <domain>
        <recommendedName>
            <fullName evidence="12">Methylenetetrahydrofolate dehydrogenase</fullName>
            <ecNumber evidence="12">1.5.1.5</ecNumber>
        </recommendedName>
    </domain>
    <domain>
        <recommendedName>
            <fullName evidence="12">Methenyltetrahydrofolate cyclohydrolase</fullName>
            <ecNumber evidence="12">3.5.4.9</ecNumber>
        </recommendedName>
    </domain>
</protein>
<keyword evidence="16" id="KW-1185">Reference proteome</keyword>
<comment type="function">
    <text evidence="12">Catalyzes the oxidation of 5,10-methylenetetrahydrofolate to 5,10-methenyltetrahydrofolate and then the hydrolysis of 5,10-methenyltetrahydrofolate to 10-formyltetrahydrofolate.</text>
</comment>
<evidence type="ECO:0000256" key="6">
    <source>
        <dbReference type="ARBA" id="ARBA00022857"/>
    </source>
</evidence>
<dbReference type="FunFam" id="3.40.50.720:FF:000094">
    <property type="entry name" value="Bifunctional protein FolD"/>
    <property type="match status" value="1"/>
</dbReference>
<dbReference type="CDD" id="cd01080">
    <property type="entry name" value="NAD_bind_m-THF_DH_Cyclohyd"/>
    <property type="match status" value="1"/>
</dbReference>
<sequence length="283" mass="30126">MTAQIIKGKEVAQEIRTALKEEVSGLKENGLVPGLAVIIVGENPASLSYVRAKHKACGEIGIYSEIIEKDASITEEDLLSEIDALNENPDIHGILVQLPLPKHINEKAVINKISALKDVDGFHPVNVGNMLIGDDCYLPCTPDGIIELIKRSGEDISGKHAVVVGRSNIVGKPVAMLLLQENATVTVAHSRTKNMREITKQADILVAAVGKPNLIGAEDIKPGAIVIDVGVNRLESGKLAGDVDFESVKEVASYITPVPGGVGPMTITMLLRNTVEAAKKISK</sequence>
<feature type="domain" description="Tetrahydrofolate dehydrogenase/cyclohydrolase catalytic" evidence="13">
    <location>
        <begin position="6"/>
        <end position="120"/>
    </location>
</feature>
<keyword evidence="7 12" id="KW-0560">Oxidoreductase</keyword>
<comment type="caution">
    <text evidence="12">Lacks conserved residue(s) required for the propagation of feature annotation.</text>
</comment>
<dbReference type="SUPFAM" id="SSF53223">
    <property type="entry name" value="Aminoacid dehydrogenase-like, N-terminal domain"/>
    <property type="match status" value="1"/>
</dbReference>
<evidence type="ECO:0000256" key="4">
    <source>
        <dbReference type="ARBA" id="ARBA00022755"/>
    </source>
</evidence>
<evidence type="ECO:0000256" key="11">
    <source>
        <dbReference type="ARBA" id="ARBA00036357"/>
    </source>
</evidence>
<evidence type="ECO:0000313" key="16">
    <source>
        <dbReference type="Proteomes" id="UP000253314"/>
    </source>
</evidence>
<keyword evidence="9 12" id="KW-0486">Methionine biosynthesis</keyword>
<keyword evidence="5 12" id="KW-0378">Hydrolase</keyword>
<dbReference type="InterPro" id="IPR036291">
    <property type="entry name" value="NAD(P)-bd_dom_sf"/>
</dbReference>
<dbReference type="PANTHER" id="PTHR48099:SF5">
    <property type="entry name" value="C-1-TETRAHYDROFOLATE SYNTHASE, CYTOPLASMIC"/>
    <property type="match status" value="1"/>
</dbReference>
<dbReference type="InterPro" id="IPR020867">
    <property type="entry name" value="THF_DH/CycHdrlase_CS"/>
</dbReference>
<dbReference type="InterPro" id="IPR000672">
    <property type="entry name" value="THF_DH/CycHdrlase"/>
</dbReference>
<dbReference type="GO" id="GO:0004477">
    <property type="term" value="F:methenyltetrahydrofolate cyclohydrolase activity"/>
    <property type="evidence" value="ECO:0007669"/>
    <property type="project" value="UniProtKB-UniRule"/>
</dbReference>
<dbReference type="InterPro" id="IPR020630">
    <property type="entry name" value="THF_DH/CycHdrlase_cat_dom"/>
</dbReference>
<evidence type="ECO:0000259" key="13">
    <source>
        <dbReference type="Pfam" id="PF00763"/>
    </source>
</evidence>
<keyword evidence="8 12" id="KW-0368">Histidine biosynthesis</keyword>
<evidence type="ECO:0000256" key="1">
    <source>
        <dbReference type="ARBA" id="ARBA00004777"/>
    </source>
</evidence>
<dbReference type="PRINTS" id="PR00085">
    <property type="entry name" value="THFDHDRGNASE"/>
</dbReference>
<dbReference type="GO" id="GO:0006164">
    <property type="term" value="P:purine nucleotide biosynthetic process"/>
    <property type="evidence" value="ECO:0007669"/>
    <property type="project" value="UniProtKB-KW"/>
</dbReference>
<name>A0A366XNT4_9BACI</name>
<reference evidence="15 16" key="1">
    <citation type="submission" date="2018-07" db="EMBL/GenBank/DDBJ databases">
        <title>Lottiidibacillus patelloidae gen. nov., sp. nov., isolated from the intestinal tract of a marine limpet and the reclassification of B. taeanensis BH030017T, B. algicola KMM 3737T and B. hwajinpoensis SW-72T as genus Lottiidibacillus.</title>
        <authorList>
            <person name="Liu R."/>
            <person name="Huang Z."/>
        </authorList>
    </citation>
    <scope>NUCLEOTIDE SEQUENCE [LARGE SCALE GENOMIC DNA]</scope>
    <source>
        <strain evidence="15 16">BH030017</strain>
    </source>
</reference>
<dbReference type="UniPathway" id="UPA00193"/>
<evidence type="ECO:0000313" key="15">
    <source>
        <dbReference type="EMBL" id="RBW68020.1"/>
    </source>
</evidence>
<evidence type="ECO:0000256" key="8">
    <source>
        <dbReference type="ARBA" id="ARBA00023102"/>
    </source>
</evidence>
<dbReference type="InterPro" id="IPR046346">
    <property type="entry name" value="Aminoacid_DH-like_N_sf"/>
</dbReference>
<dbReference type="EC" id="3.5.4.9" evidence="12"/>
<dbReference type="HAMAP" id="MF_01576">
    <property type="entry name" value="THF_DHG_CYH"/>
    <property type="match status" value="1"/>
</dbReference>
<dbReference type="NCBIfam" id="NF008058">
    <property type="entry name" value="PRK10792.1"/>
    <property type="match status" value="1"/>
</dbReference>
<comment type="caution">
    <text evidence="15">The sequence shown here is derived from an EMBL/GenBank/DDBJ whole genome shotgun (WGS) entry which is preliminary data.</text>
</comment>
<dbReference type="RefSeq" id="WP_113807622.1">
    <property type="nucleotide sequence ID" value="NZ_QOCW01000026.1"/>
</dbReference>
<keyword evidence="3 12" id="KW-0028">Amino-acid biosynthesis</keyword>
<dbReference type="GO" id="GO:0000105">
    <property type="term" value="P:L-histidine biosynthetic process"/>
    <property type="evidence" value="ECO:0007669"/>
    <property type="project" value="UniProtKB-KW"/>
</dbReference>
<evidence type="ECO:0000256" key="12">
    <source>
        <dbReference type="HAMAP-Rule" id="MF_01576"/>
    </source>
</evidence>
<evidence type="ECO:0000256" key="7">
    <source>
        <dbReference type="ARBA" id="ARBA00023002"/>
    </source>
</evidence>
<feature type="binding site" evidence="12">
    <location>
        <begin position="165"/>
        <end position="167"/>
    </location>
    <ligand>
        <name>NADP(+)</name>
        <dbReference type="ChEBI" id="CHEBI:58349"/>
    </ligand>
</feature>
<dbReference type="Pfam" id="PF02882">
    <property type="entry name" value="THF_DHG_CYH_C"/>
    <property type="match status" value="1"/>
</dbReference>
<dbReference type="Pfam" id="PF00763">
    <property type="entry name" value="THF_DHG_CYH"/>
    <property type="match status" value="1"/>
</dbReference>
<dbReference type="InterPro" id="IPR020631">
    <property type="entry name" value="THF_DH/CycHdrlase_NAD-bd_dom"/>
</dbReference>
<keyword evidence="2 12" id="KW-0554">One-carbon metabolism</keyword>
<dbReference type="EMBL" id="QOCW01000026">
    <property type="protein sequence ID" value="RBW68020.1"/>
    <property type="molecule type" value="Genomic_DNA"/>
</dbReference>
<dbReference type="GO" id="GO:0035999">
    <property type="term" value="P:tetrahydrofolate interconversion"/>
    <property type="evidence" value="ECO:0007669"/>
    <property type="project" value="UniProtKB-UniRule"/>
</dbReference>
<gene>
    <name evidence="12" type="primary">folD</name>
    <name evidence="15" type="ORF">DS031_18965</name>
</gene>
<dbReference type="NCBIfam" id="NF010783">
    <property type="entry name" value="PRK14186.1"/>
    <property type="match status" value="1"/>
</dbReference>
<dbReference type="AlphaFoldDB" id="A0A366XNT4"/>
<feature type="domain" description="Tetrahydrofolate dehydrogenase/cyclohydrolase NAD(P)-binding" evidence="14">
    <location>
        <begin position="139"/>
        <end position="280"/>
    </location>
</feature>
<comment type="subunit">
    <text evidence="12">Homodimer.</text>
</comment>
<dbReference type="GO" id="GO:0004488">
    <property type="term" value="F:methylenetetrahydrofolate dehydrogenase (NADP+) activity"/>
    <property type="evidence" value="ECO:0007669"/>
    <property type="project" value="UniProtKB-UniRule"/>
</dbReference>
<evidence type="ECO:0000256" key="10">
    <source>
        <dbReference type="ARBA" id="ARBA00023268"/>
    </source>
</evidence>
<dbReference type="Gene3D" id="3.40.50.10860">
    <property type="entry name" value="Leucine Dehydrogenase, chain A, domain 1"/>
    <property type="match status" value="1"/>
</dbReference>
<feature type="binding site" evidence="12">
    <location>
        <position position="231"/>
    </location>
    <ligand>
        <name>NADP(+)</name>
        <dbReference type="ChEBI" id="CHEBI:58349"/>
    </ligand>
</feature>
<comment type="catalytic activity">
    <reaction evidence="12">
        <text>(6R)-5,10-methylene-5,6,7,8-tetrahydrofolate + NADP(+) = (6R)-5,10-methenyltetrahydrofolate + NADPH</text>
        <dbReference type="Rhea" id="RHEA:22812"/>
        <dbReference type="ChEBI" id="CHEBI:15636"/>
        <dbReference type="ChEBI" id="CHEBI:57455"/>
        <dbReference type="ChEBI" id="CHEBI:57783"/>
        <dbReference type="ChEBI" id="CHEBI:58349"/>
        <dbReference type="EC" id="1.5.1.5"/>
    </reaction>
</comment>
<dbReference type="Gene3D" id="3.40.50.720">
    <property type="entry name" value="NAD(P)-binding Rossmann-like Domain"/>
    <property type="match status" value="1"/>
</dbReference>
<dbReference type="GO" id="GO:0009086">
    <property type="term" value="P:methionine biosynthetic process"/>
    <property type="evidence" value="ECO:0007669"/>
    <property type="project" value="UniProtKB-KW"/>
</dbReference>
<evidence type="ECO:0000259" key="14">
    <source>
        <dbReference type="Pfam" id="PF02882"/>
    </source>
</evidence>
<dbReference type="FunFam" id="3.40.50.10860:FF:000001">
    <property type="entry name" value="Bifunctional protein FolD"/>
    <property type="match status" value="1"/>
</dbReference>
<dbReference type="Proteomes" id="UP000253314">
    <property type="component" value="Unassembled WGS sequence"/>
</dbReference>
<dbReference type="OrthoDB" id="9803580at2"/>
<dbReference type="PROSITE" id="PS00767">
    <property type="entry name" value="THF_DHG_CYH_2"/>
    <property type="match status" value="1"/>
</dbReference>
<dbReference type="PANTHER" id="PTHR48099">
    <property type="entry name" value="C-1-TETRAHYDROFOLATE SYNTHASE, CYTOPLASMIC-RELATED"/>
    <property type="match status" value="1"/>
</dbReference>
<comment type="pathway">
    <text evidence="1 12">One-carbon metabolism; tetrahydrofolate interconversion.</text>
</comment>
<accession>A0A366XNT4</accession>